<dbReference type="EMBL" id="JAAGNZ010000002">
    <property type="protein sequence ID" value="NEU69775.1"/>
    <property type="molecule type" value="Genomic_DNA"/>
</dbReference>
<evidence type="ECO:0000313" key="1">
    <source>
        <dbReference type="EMBL" id="NEU69775.1"/>
    </source>
</evidence>
<organism evidence="1 2">
    <name type="scientific">Spirosoma agri</name>
    <dbReference type="NCBI Taxonomy" id="1987381"/>
    <lineage>
        <taxon>Bacteria</taxon>
        <taxon>Pseudomonadati</taxon>
        <taxon>Bacteroidota</taxon>
        <taxon>Cytophagia</taxon>
        <taxon>Cytophagales</taxon>
        <taxon>Cytophagaceae</taxon>
        <taxon>Spirosoma</taxon>
    </lineage>
</organism>
<accession>A0A6M0IQH3</accession>
<keyword evidence="2" id="KW-1185">Reference proteome</keyword>
<reference evidence="1 2" key="1">
    <citation type="submission" date="2020-02" db="EMBL/GenBank/DDBJ databases">
        <title>Draft genome sequence of two Spirosoma agri KCTC 52727 and Spirosoma terrae KCTC 52035.</title>
        <authorList>
            <person name="Rojas J."/>
            <person name="Ambika Manirajan B."/>
            <person name="Ratering S."/>
            <person name="Suarez C."/>
            <person name="Schnell S."/>
        </authorList>
    </citation>
    <scope>NUCLEOTIDE SEQUENCE [LARGE SCALE GENOMIC DNA]</scope>
    <source>
        <strain evidence="1 2">KCTC 52727</strain>
    </source>
</reference>
<sequence length="122" mass="13737">MNNSIRCSLVNYDGGSQALLQQYIRRAGCQESTLPTSPTLYAEDANPAMSSDLIFLHLSSPEESVQKDLATQLRHHQGVVITSPFPKQQFQDLFTEPFAFLTEPFSYAQFNKCLLTYCQTPI</sequence>
<dbReference type="Proteomes" id="UP000477386">
    <property type="component" value="Unassembled WGS sequence"/>
</dbReference>
<proteinExistence type="predicted"/>
<protein>
    <recommendedName>
        <fullName evidence="3">Response regulator</fullName>
    </recommendedName>
</protein>
<comment type="caution">
    <text evidence="1">The sequence shown here is derived from an EMBL/GenBank/DDBJ whole genome shotgun (WGS) entry which is preliminary data.</text>
</comment>
<name>A0A6M0IQH3_9BACT</name>
<evidence type="ECO:0000313" key="2">
    <source>
        <dbReference type="Proteomes" id="UP000477386"/>
    </source>
</evidence>
<gene>
    <name evidence="1" type="ORF">GK091_23040</name>
</gene>
<dbReference type="AlphaFoldDB" id="A0A6M0IQH3"/>
<dbReference type="RefSeq" id="WP_164042438.1">
    <property type="nucleotide sequence ID" value="NZ_JAAGNZ010000002.1"/>
</dbReference>
<evidence type="ECO:0008006" key="3">
    <source>
        <dbReference type="Google" id="ProtNLM"/>
    </source>
</evidence>